<feature type="signal peptide" evidence="1">
    <location>
        <begin position="1"/>
        <end position="31"/>
    </location>
</feature>
<protein>
    <recommendedName>
        <fullName evidence="4">Bacterial Ig-like domain-containing protein</fullName>
    </recommendedName>
</protein>
<reference evidence="2" key="1">
    <citation type="submission" date="2021-04" db="EMBL/GenBank/DDBJ databases">
        <title>Phycicoccus avicenniae sp. nov., a novel endophytic actinomycetes isolated from branch of Avicennia mariana.</title>
        <authorList>
            <person name="Tuo L."/>
        </authorList>
    </citation>
    <scope>NUCLEOTIDE SEQUENCE</scope>
    <source>
        <strain evidence="2">BSK3Z-2</strain>
    </source>
</reference>
<comment type="caution">
    <text evidence="2">The sequence shown here is derived from an EMBL/GenBank/DDBJ whole genome shotgun (WGS) entry which is preliminary data.</text>
</comment>
<dbReference type="SUPFAM" id="SSF75011">
    <property type="entry name" value="3-carboxy-cis,cis-mucoante lactonizing enzyme"/>
    <property type="match status" value="1"/>
</dbReference>
<dbReference type="GO" id="GO:0005975">
    <property type="term" value="P:carbohydrate metabolic process"/>
    <property type="evidence" value="ECO:0007669"/>
    <property type="project" value="UniProtKB-ARBA"/>
</dbReference>
<keyword evidence="3" id="KW-1185">Reference proteome</keyword>
<dbReference type="Gene3D" id="2.60.40.10">
    <property type="entry name" value="Immunoglobulins"/>
    <property type="match status" value="1"/>
</dbReference>
<dbReference type="RefSeq" id="WP_211601765.1">
    <property type="nucleotide sequence ID" value="NZ_JAGSNF010000004.1"/>
</dbReference>
<dbReference type="InterPro" id="IPR013783">
    <property type="entry name" value="Ig-like_fold"/>
</dbReference>
<organism evidence="2 3">
    <name type="scientific">Phycicoccus avicenniae</name>
    <dbReference type="NCBI Taxonomy" id="2828860"/>
    <lineage>
        <taxon>Bacteria</taxon>
        <taxon>Bacillati</taxon>
        <taxon>Actinomycetota</taxon>
        <taxon>Actinomycetes</taxon>
        <taxon>Micrococcales</taxon>
        <taxon>Intrasporangiaceae</taxon>
        <taxon>Phycicoccus</taxon>
    </lineage>
</organism>
<evidence type="ECO:0000256" key="1">
    <source>
        <dbReference type="SAM" id="SignalP"/>
    </source>
</evidence>
<evidence type="ECO:0000313" key="2">
    <source>
        <dbReference type="EMBL" id="MBR7742608.1"/>
    </source>
</evidence>
<dbReference type="AlphaFoldDB" id="A0A941D7M5"/>
<proteinExistence type="predicted"/>
<sequence length="1080" mass="113229">MTVTPARRTLSSLTALVVLLVVALTLPSAHADAPVVTGSETDLGVQIPGQLTGLRSEDSDQGTVDGRHLTFFVNNGGSGNKARFFAMDLAGKMVAEIHVPQGTDVKALAYSPGTKSVFLAANSATYAFVYEWDGERLTKVGSIANQAVVRIAAAADGAVYLGTYAPSNGRLFRYRGGTLSDLGQPMSGESYVRSLAVDSANVWVSNYRSSAAKLVRVNRSTGARTTIATPAAFSSQWSAFHMTRAGDYLFLRMVNEPRLFAYDTVRNRFESFDDQVARDRAVPETPNVRPYIDGISPYGISPLMEGRYVYFQRSGAGIMRVDLEDGLKAIRVDKWHGSDNTNPWPSASVPGPVSYAWLSGVAGRSGHSLVTTTIDAKVYVNTPGQSAPVVMTLPARDAPSLINRLGTDERGNVLAGGFDLPEGVGSYSPSSGATTILNGPQMEGFGSFGSSTVMGGYTGNSSSSAPLYVHTGTGQPTLRTYINNSQERPVAMVQVGQRMAIGTVPIKNQLGGALSLWNPSTNALTVKRNLIPDHSIISLASQGDLVVGGSSNTGGTGSTPAGTVGKIFTYDTGSGALKTFTPPGASSATYSWVAAITPDPTQTNHYWALSTGYLIQFKVSSTGSITLTRNLGAFPNTSSPTGKELGIAIVDGTLFATVGQGLSAINPVTGEQTVLASKTATGPVSGLVKVGASSLYYARGARLYEYRVGSATSTASLAAPVVTSPDVSAPVAPGSIAFAGTGTKNSTVEVSDGSRTRSALVRDDGTWELAGMDFPSGSHDLTFTATMSGFAPRTTTVTLTVSTTTGDRCSFAKPVPTNIAVGGYNPPNKDYAFEGTGTPGTLVTMESGSRTRTATVRDDGTWSMNPVWFGWWSGMVPFTASREGCASRTNEVTAWFVEKPSYHVPTLLISHTESDWYSGGDIAFKGKGTPGALVTFLIGNQTRFAAVSSTGRWTMRAVAVSDAPVSFQLLSELPGYADQTASFDVHFGEAPTSVAAPLVTSHSQGSTVRAGDVVFSGKGTPRTKISLTTSGRTVTTYVRESGRWDLPSLPLGTGTTTLRFTASSPNLYPASSALTVSATP</sequence>
<accession>A0A941D7M5</accession>
<name>A0A941D7M5_9MICO</name>
<evidence type="ECO:0008006" key="4">
    <source>
        <dbReference type="Google" id="ProtNLM"/>
    </source>
</evidence>
<evidence type="ECO:0000313" key="3">
    <source>
        <dbReference type="Proteomes" id="UP000677016"/>
    </source>
</evidence>
<feature type="chain" id="PRO_5036794924" description="Bacterial Ig-like domain-containing protein" evidence="1">
    <location>
        <begin position="32"/>
        <end position="1080"/>
    </location>
</feature>
<dbReference type="EMBL" id="JAGSNF010000004">
    <property type="protein sequence ID" value="MBR7742608.1"/>
    <property type="molecule type" value="Genomic_DNA"/>
</dbReference>
<gene>
    <name evidence="2" type="ORF">KC207_04820</name>
</gene>
<keyword evidence="1" id="KW-0732">Signal</keyword>
<dbReference type="SUPFAM" id="SSF63829">
    <property type="entry name" value="Calcium-dependent phosphotriesterase"/>
    <property type="match status" value="1"/>
</dbReference>
<dbReference type="Proteomes" id="UP000677016">
    <property type="component" value="Unassembled WGS sequence"/>
</dbReference>